<dbReference type="PROSITE" id="PS51320">
    <property type="entry name" value="TIFY"/>
    <property type="match status" value="1"/>
</dbReference>
<organism evidence="5 6">
    <name type="scientific">Helianthus annuus</name>
    <name type="common">Common sunflower</name>
    <dbReference type="NCBI Taxonomy" id="4232"/>
    <lineage>
        <taxon>Eukaryota</taxon>
        <taxon>Viridiplantae</taxon>
        <taxon>Streptophyta</taxon>
        <taxon>Embryophyta</taxon>
        <taxon>Tracheophyta</taxon>
        <taxon>Spermatophyta</taxon>
        <taxon>Magnoliopsida</taxon>
        <taxon>eudicotyledons</taxon>
        <taxon>Gunneridae</taxon>
        <taxon>Pentapetalae</taxon>
        <taxon>asterids</taxon>
        <taxon>campanulids</taxon>
        <taxon>Asterales</taxon>
        <taxon>Asteraceae</taxon>
        <taxon>Asteroideae</taxon>
        <taxon>Heliantheae alliance</taxon>
        <taxon>Heliantheae</taxon>
        <taxon>Helianthus</taxon>
    </lineage>
</organism>
<dbReference type="Pfam" id="PF09425">
    <property type="entry name" value="Jas_motif"/>
    <property type="match status" value="1"/>
</dbReference>
<accession>A0A251TEU8</accession>
<protein>
    <recommendedName>
        <fullName evidence="2">Protein TIFY</fullName>
    </recommendedName>
    <alternativeName>
        <fullName evidence="2">Jasmonate ZIM domain-containing protein</fullName>
    </alternativeName>
</protein>
<dbReference type="PANTHER" id="PTHR33077:SF66">
    <property type="entry name" value="PROTEIN TIFY"/>
    <property type="match status" value="1"/>
</dbReference>
<keyword evidence="6" id="KW-1185">Reference proteome</keyword>
<dbReference type="Proteomes" id="UP000215914">
    <property type="component" value="Chromosome 11"/>
</dbReference>
<name>A0A251TEU8_HELAN</name>
<evidence type="ECO:0000313" key="4">
    <source>
        <dbReference type="EMBL" id="KAF5784149.1"/>
    </source>
</evidence>
<comment type="domain">
    <text evidence="2">The jas domain is required for interaction with COI1.</text>
</comment>
<dbReference type="OrthoDB" id="1937734at2759"/>
<gene>
    <name evidence="5" type="ORF">HannXRQ_Chr11g0351101</name>
    <name evidence="4" type="ORF">HanXRQr2_Chr11g0516171</name>
</gene>
<dbReference type="PANTHER" id="PTHR33077">
    <property type="entry name" value="PROTEIN TIFY 4A-RELATED-RELATED"/>
    <property type="match status" value="1"/>
</dbReference>
<evidence type="ECO:0000313" key="5">
    <source>
        <dbReference type="EMBL" id="OTG09269.1"/>
    </source>
</evidence>
<dbReference type="InterPro" id="IPR018467">
    <property type="entry name" value="CCT_CS"/>
</dbReference>
<reference evidence="4 6" key="1">
    <citation type="journal article" date="2017" name="Nature">
        <title>The sunflower genome provides insights into oil metabolism, flowering and Asterid evolution.</title>
        <authorList>
            <person name="Badouin H."/>
            <person name="Gouzy J."/>
            <person name="Grassa C.J."/>
            <person name="Murat F."/>
            <person name="Staton S.E."/>
            <person name="Cottret L."/>
            <person name="Lelandais-Briere C."/>
            <person name="Owens G.L."/>
            <person name="Carrere S."/>
            <person name="Mayjonade B."/>
            <person name="Legrand L."/>
            <person name="Gill N."/>
            <person name="Kane N.C."/>
            <person name="Bowers J.E."/>
            <person name="Hubner S."/>
            <person name="Bellec A."/>
            <person name="Berard A."/>
            <person name="Berges H."/>
            <person name="Blanchet N."/>
            <person name="Boniface M.C."/>
            <person name="Brunel D."/>
            <person name="Catrice O."/>
            <person name="Chaidir N."/>
            <person name="Claudel C."/>
            <person name="Donnadieu C."/>
            <person name="Faraut T."/>
            <person name="Fievet G."/>
            <person name="Helmstetter N."/>
            <person name="King M."/>
            <person name="Knapp S.J."/>
            <person name="Lai Z."/>
            <person name="Le Paslier M.C."/>
            <person name="Lippi Y."/>
            <person name="Lorenzon L."/>
            <person name="Mandel J.R."/>
            <person name="Marage G."/>
            <person name="Marchand G."/>
            <person name="Marquand E."/>
            <person name="Bret-Mestries E."/>
            <person name="Morien E."/>
            <person name="Nambeesan S."/>
            <person name="Nguyen T."/>
            <person name="Pegot-Espagnet P."/>
            <person name="Pouilly N."/>
            <person name="Raftis F."/>
            <person name="Sallet E."/>
            <person name="Schiex T."/>
            <person name="Thomas J."/>
            <person name="Vandecasteele C."/>
            <person name="Vares D."/>
            <person name="Vear F."/>
            <person name="Vautrin S."/>
            <person name="Crespi M."/>
            <person name="Mangin B."/>
            <person name="Burke J.M."/>
            <person name="Salse J."/>
            <person name="Munos S."/>
            <person name="Vincourt P."/>
            <person name="Rieseberg L.H."/>
            <person name="Langlade N.B."/>
        </authorList>
    </citation>
    <scope>NUCLEOTIDE SEQUENCE [LARGE SCALE GENOMIC DNA]</scope>
    <source>
        <strain evidence="6">cv. SF193</strain>
        <tissue evidence="4">Leaves</tissue>
    </source>
</reference>
<evidence type="ECO:0000256" key="2">
    <source>
        <dbReference type="RuleBase" id="RU369065"/>
    </source>
</evidence>
<evidence type="ECO:0000313" key="6">
    <source>
        <dbReference type="Proteomes" id="UP000215914"/>
    </source>
</evidence>
<proteinExistence type="inferred from homology"/>
<dbReference type="AlphaFoldDB" id="A0A251TEU8"/>
<dbReference type="Pfam" id="PF06200">
    <property type="entry name" value="tify"/>
    <property type="match status" value="1"/>
</dbReference>
<evidence type="ECO:0000256" key="1">
    <source>
        <dbReference type="ARBA" id="ARBA00008614"/>
    </source>
</evidence>
<sequence>MLAAKNCFSDTRKDKSSFAKTCNRLSSFLKEKGSLSDFGINTTFDVKGKPETSKTTVDLLSNIDSPVNTSNKSINHLPQYVTVDSFCKPDDSTNKDVSDEVMTILYRGQILVFDCISADKARNMMLAATATASSSFEEDFGSRYGLLPELQMNGSDLPIARRLSLHKFLSKRKDRATERAPYQLPNAAPRLNHMFDLNL</sequence>
<dbReference type="GO" id="GO:0005634">
    <property type="term" value="C:nucleus"/>
    <property type="evidence" value="ECO:0000318"/>
    <property type="project" value="GO_Central"/>
</dbReference>
<comment type="similarity">
    <text evidence="1 2">Belongs to the TIFY/JAZ family.</text>
</comment>
<dbReference type="GO" id="GO:0031347">
    <property type="term" value="P:regulation of defense response"/>
    <property type="evidence" value="ECO:0000318"/>
    <property type="project" value="GO_Central"/>
</dbReference>
<feature type="domain" description="Tify" evidence="3">
    <location>
        <begin position="95"/>
        <end position="130"/>
    </location>
</feature>
<evidence type="ECO:0000259" key="3">
    <source>
        <dbReference type="PROSITE" id="PS51320"/>
    </source>
</evidence>
<dbReference type="InterPro" id="IPR010399">
    <property type="entry name" value="Tify_dom"/>
</dbReference>
<reference evidence="4" key="3">
    <citation type="submission" date="2020-06" db="EMBL/GenBank/DDBJ databases">
        <title>Helianthus annuus Genome sequencing and assembly Release 2.</title>
        <authorList>
            <person name="Gouzy J."/>
            <person name="Langlade N."/>
            <person name="Munos S."/>
        </authorList>
    </citation>
    <scope>NUCLEOTIDE SEQUENCE</scope>
    <source>
        <tissue evidence="4">Leaves</tissue>
    </source>
</reference>
<reference evidence="5" key="2">
    <citation type="submission" date="2017-02" db="EMBL/GenBank/DDBJ databases">
        <title>Sunflower complete genome.</title>
        <authorList>
            <person name="Langlade N."/>
            <person name="Munos S."/>
        </authorList>
    </citation>
    <scope>NUCLEOTIDE SEQUENCE [LARGE SCALE GENOMIC DNA]</scope>
    <source>
        <tissue evidence="5">Leaves</tissue>
    </source>
</reference>
<comment type="subcellular location">
    <subcellularLocation>
        <location evidence="2">Nucleus</location>
    </subcellularLocation>
</comment>
<dbReference type="Gramene" id="mRNA:HanXRQr2_Chr11g0516171">
    <property type="protein sequence ID" value="mRNA:HanXRQr2_Chr11g0516171"/>
    <property type="gene ID" value="HanXRQr2_Chr11g0516171"/>
</dbReference>
<dbReference type="GO" id="GO:2000022">
    <property type="term" value="P:regulation of jasmonic acid mediated signaling pathway"/>
    <property type="evidence" value="ECO:0000318"/>
    <property type="project" value="GO_Central"/>
</dbReference>
<dbReference type="SMART" id="SM00979">
    <property type="entry name" value="TIFY"/>
    <property type="match status" value="1"/>
</dbReference>
<dbReference type="EMBL" id="MNCJ02000326">
    <property type="protein sequence ID" value="KAF5784149.1"/>
    <property type="molecule type" value="Genomic_DNA"/>
</dbReference>
<dbReference type="GO" id="GO:0009611">
    <property type="term" value="P:response to wounding"/>
    <property type="evidence" value="ECO:0000318"/>
    <property type="project" value="GO_Central"/>
</dbReference>
<dbReference type="InterPro" id="IPR040390">
    <property type="entry name" value="TIFY/JAZ"/>
</dbReference>
<dbReference type="STRING" id="4232.A0A251TEU8"/>
<comment type="function">
    <text evidence="2">Repressor of jasmonate responses.</text>
</comment>
<keyword evidence="2" id="KW-0539">Nucleus</keyword>
<keyword evidence="2" id="KW-1184">Jasmonic acid signaling pathway</keyword>
<dbReference type="InParanoid" id="A0A251TEU8"/>
<dbReference type="EMBL" id="CM007900">
    <property type="protein sequence ID" value="OTG09269.1"/>
    <property type="molecule type" value="Genomic_DNA"/>
</dbReference>